<reference evidence="2" key="1">
    <citation type="journal article" date="2013" name="Genome Announc.">
        <title>Draft genome sequence of the basidiomycetous yeast-like fungus Pseudozyma hubeiensis SY62, which produces an abundant amount of the biosurfactant mannosylerythritol lipids.</title>
        <authorList>
            <person name="Konishi M."/>
            <person name="Hatada Y."/>
            <person name="Horiuchi J."/>
        </authorList>
    </citation>
    <scope>NUCLEOTIDE SEQUENCE [LARGE SCALE GENOMIC DNA]</scope>
    <source>
        <strain evidence="2">SY62</strain>
    </source>
</reference>
<dbReference type="HOGENOM" id="CLU_927889_0_0_1"/>
<gene>
    <name evidence="1" type="ORF">PHSY_005876</name>
</gene>
<protein>
    <submittedName>
        <fullName evidence="1">DNA-directed RNA polymerase II largest subunit</fullName>
    </submittedName>
</protein>
<keyword evidence="2" id="KW-1185">Reference proteome</keyword>
<dbReference type="Proteomes" id="UP000014071">
    <property type="component" value="Unassembled WGS sequence"/>
</dbReference>
<name>R9PA84_PSEHS</name>
<dbReference type="AlphaFoldDB" id="R9PA84"/>
<dbReference type="GeneID" id="24111149"/>
<keyword evidence="1" id="KW-0240">DNA-directed RNA polymerase</keyword>
<keyword evidence="1" id="KW-0804">Transcription</keyword>
<proteinExistence type="predicted"/>
<evidence type="ECO:0000313" key="2">
    <source>
        <dbReference type="Proteomes" id="UP000014071"/>
    </source>
</evidence>
<dbReference type="GO" id="GO:0000428">
    <property type="term" value="C:DNA-directed RNA polymerase complex"/>
    <property type="evidence" value="ECO:0007669"/>
    <property type="project" value="UniProtKB-KW"/>
</dbReference>
<accession>R9PA84</accession>
<dbReference type="EMBL" id="DF238820">
    <property type="protein sequence ID" value="GAC98283.1"/>
    <property type="molecule type" value="Genomic_DNA"/>
</dbReference>
<organism evidence="1 2">
    <name type="scientific">Pseudozyma hubeiensis (strain SY62)</name>
    <name type="common">Yeast</name>
    <dbReference type="NCBI Taxonomy" id="1305764"/>
    <lineage>
        <taxon>Eukaryota</taxon>
        <taxon>Fungi</taxon>
        <taxon>Dikarya</taxon>
        <taxon>Basidiomycota</taxon>
        <taxon>Ustilaginomycotina</taxon>
        <taxon>Ustilaginomycetes</taxon>
        <taxon>Ustilaginales</taxon>
        <taxon>Ustilaginaceae</taxon>
        <taxon>Pseudozyma</taxon>
    </lineage>
</organism>
<evidence type="ECO:0000313" key="1">
    <source>
        <dbReference type="EMBL" id="GAC98283.1"/>
    </source>
</evidence>
<dbReference type="RefSeq" id="XP_012191870.1">
    <property type="nucleotide sequence ID" value="XM_012336480.1"/>
</dbReference>
<sequence length="300" mass="33193">MAANAKTRSVIRRLASRRKNKHLTNPRQGGGGLSAFLFRRCIPRSQKLSQNCWHGEAIRRSLLLGTTSISPNWPGQGICDLAETNQYKLAEGLVDITVSVSLMTLSNSKQQIEPLTLQLSYGRKPNLEIARHKTKAQQRRTPPRDRVGCAKLDPLWGSDPFKTSAPRFGACPDAPTFSLANIPLSPLIPLHTLTSLFRRPASQDLSPRSCPFDVDVRLSALFDPLSTPPDNISLLQPFLPISEREVFRKEGGSSNSIPDVSGAQRMNLEFVFLSRRFSLLQRAEIPSSASHRTSFVNAAV</sequence>